<dbReference type="Proteomes" id="UP000588068">
    <property type="component" value="Unassembled WGS sequence"/>
</dbReference>
<keyword evidence="3 6" id="KW-0812">Transmembrane</keyword>
<dbReference type="RefSeq" id="WP_184334311.1">
    <property type="nucleotide sequence ID" value="NZ_JACHHZ010000004.1"/>
</dbReference>
<feature type="transmembrane region" description="Helical" evidence="6">
    <location>
        <begin position="303"/>
        <end position="327"/>
    </location>
</feature>
<proteinExistence type="predicted"/>
<accession>A0A841HQK9</accession>
<dbReference type="Pfam" id="PF01943">
    <property type="entry name" value="Polysacc_synt"/>
    <property type="match status" value="1"/>
</dbReference>
<feature type="transmembrane region" description="Helical" evidence="6">
    <location>
        <begin position="223"/>
        <end position="247"/>
    </location>
</feature>
<feature type="transmembrane region" description="Helical" evidence="6">
    <location>
        <begin position="333"/>
        <end position="357"/>
    </location>
</feature>
<feature type="transmembrane region" description="Helical" evidence="6">
    <location>
        <begin position="115"/>
        <end position="135"/>
    </location>
</feature>
<dbReference type="InterPro" id="IPR050833">
    <property type="entry name" value="Poly_Biosynth_Transport"/>
</dbReference>
<keyword evidence="5 6" id="KW-0472">Membrane</keyword>
<dbReference type="InterPro" id="IPR002797">
    <property type="entry name" value="Polysacc_synth"/>
</dbReference>
<organism evidence="7 8">
    <name type="scientific">Povalibacter uvarum</name>
    <dbReference type="NCBI Taxonomy" id="732238"/>
    <lineage>
        <taxon>Bacteria</taxon>
        <taxon>Pseudomonadati</taxon>
        <taxon>Pseudomonadota</taxon>
        <taxon>Gammaproteobacteria</taxon>
        <taxon>Steroidobacterales</taxon>
        <taxon>Steroidobacteraceae</taxon>
        <taxon>Povalibacter</taxon>
    </lineage>
</organism>
<feature type="transmembrane region" description="Helical" evidence="6">
    <location>
        <begin position="253"/>
        <end position="276"/>
    </location>
</feature>
<feature type="transmembrane region" description="Helical" evidence="6">
    <location>
        <begin position="180"/>
        <end position="202"/>
    </location>
</feature>
<dbReference type="GO" id="GO:0005886">
    <property type="term" value="C:plasma membrane"/>
    <property type="evidence" value="ECO:0007669"/>
    <property type="project" value="UniProtKB-SubCell"/>
</dbReference>
<feature type="transmembrane region" description="Helical" evidence="6">
    <location>
        <begin position="86"/>
        <end position="109"/>
    </location>
</feature>
<feature type="transmembrane region" description="Helical" evidence="6">
    <location>
        <begin position="12"/>
        <end position="35"/>
    </location>
</feature>
<reference evidence="7 8" key="1">
    <citation type="submission" date="2020-08" db="EMBL/GenBank/DDBJ databases">
        <title>Genomic Encyclopedia of Type Strains, Phase IV (KMG-IV): sequencing the most valuable type-strain genomes for metagenomic binning, comparative biology and taxonomic classification.</title>
        <authorList>
            <person name="Goeker M."/>
        </authorList>
    </citation>
    <scope>NUCLEOTIDE SEQUENCE [LARGE SCALE GENOMIC DNA]</scope>
    <source>
        <strain evidence="7 8">DSM 26723</strain>
    </source>
</reference>
<comment type="subcellular location">
    <subcellularLocation>
        <location evidence="1">Cell membrane</location>
        <topology evidence="1">Multi-pass membrane protein</topology>
    </subcellularLocation>
</comment>
<dbReference type="PANTHER" id="PTHR30250">
    <property type="entry name" value="PST FAMILY PREDICTED COLANIC ACID TRANSPORTER"/>
    <property type="match status" value="1"/>
</dbReference>
<evidence type="ECO:0000313" key="8">
    <source>
        <dbReference type="Proteomes" id="UP000588068"/>
    </source>
</evidence>
<feature type="transmembrane region" description="Helical" evidence="6">
    <location>
        <begin position="392"/>
        <end position="411"/>
    </location>
</feature>
<keyword evidence="8" id="KW-1185">Reference proteome</keyword>
<feature type="transmembrane region" description="Helical" evidence="6">
    <location>
        <begin position="364"/>
        <end position="386"/>
    </location>
</feature>
<protein>
    <submittedName>
        <fullName evidence="7">O-antigen/teichoic acid export membrane protein</fullName>
    </submittedName>
</protein>
<comment type="caution">
    <text evidence="7">The sequence shown here is derived from an EMBL/GenBank/DDBJ whole genome shotgun (WGS) entry which is preliminary data.</text>
</comment>
<dbReference type="CDD" id="cd13128">
    <property type="entry name" value="MATE_Wzx_like"/>
    <property type="match status" value="1"/>
</dbReference>
<evidence type="ECO:0000256" key="3">
    <source>
        <dbReference type="ARBA" id="ARBA00022692"/>
    </source>
</evidence>
<gene>
    <name evidence="7" type="ORF">HNQ60_003811</name>
</gene>
<evidence type="ECO:0000256" key="2">
    <source>
        <dbReference type="ARBA" id="ARBA00022475"/>
    </source>
</evidence>
<sequence length="428" mass="44517">MRDRLTWDSFATLAVRVSYVGLEFSCAMVVARLYGAQAYGIYAFVSACIAVLAIPAAGGFDRLMLRDAAVLRGQDQLPKLRGLLRLSTRLSLAISVGVALLVAVTSLLLDRTHPQIAAGLRIGSLALPLVAYARIRQAAIQGLGRVVVGQIPETLVQPIALLLLLVLPASLTLVGDSIPVLAYIAAVGIACVAGVAILRRVLPSGDAAASAQPGSMEMLIRGLPFVWMLGMNTLLTYADVIVLGLLSEPSSAGIYRVASNAAMLVAFPLTAVNMAAAPQIARLFAQDDHAGLQRVATRAARQVLAASICVAVALTIFGRELLGLFGAPFVNAYPALAILSVAYVINAAAGTSGYLLIMTRHEKAAALCFAIAGVLNVVGNLILIPYWGVTGAAVATAFSLAVLSAGLALTVRRKMGLHPTAFSKAAID</sequence>
<dbReference type="AlphaFoldDB" id="A0A841HQK9"/>
<evidence type="ECO:0000256" key="4">
    <source>
        <dbReference type="ARBA" id="ARBA00022989"/>
    </source>
</evidence>
<keyword evidence="2" id="KW-1003">Cell membrane</keyword>
<name>A0A841HQK9_9GAMM</name>
<feature type="transmembrane region" description="Helical" evidence="6">
    <location>
        <begin position="155"/>
        <end position="174"/>
    </location>
</feature>
<evidence type="ECO:0000256" key="6">
    <source>
        <dbReference type="SAM" id="Phobius"/>
    </source>
</evidence>
<dbReference type="PANTHER" id="PTHR30250:SF11">
    <property type="entry name" value="O-ANTIGEN TRANSPORTER-RELATED"/>
    <property type="match status" value="1"/>
</dbReference>
<evidence type="ECO:0000256" key="5">
    <source>
        <dbReference type="ARBA" id="ARBA00023136"/>
    </source>
</evidence>
<feature type="transmembrane region" description="Helical" evidence="6">
    <location>
        <begin position="41"/>
        <end position="65"/>
    </location>
</feature>
<dbReference type="EMBL" id="JACHHZ010000004">
    <property type="protein sequence ID" value="MBB6094924.1"/>
    <property type="molecule type" value="Genomic_DNA"/>
</dbReference>
<evidence type="ECO:0000256" key="1">
    <source>
        <dbReference type="ARBA" id="ARBA00004651"/>
    </source>
</evidence>
<keyword evidence="4 6" id="KW-1133">Transmembrane helix</keyword>
<evidence type="ECO:0000313" key="7">
    <source>
        <dbReference type="EMBL" id="MBB6094924.1"/>
    </source>
</evidence>